<sequence>MANSRQSDKFLKANSFFVINLPKFSSEATVPVTMGMSPFDIDEVVWDTSGSPYEEDIPVKDCGWQPNDEYHEKDININLCFLNRQDAVNFVQNDIIDWFKKECARVHQAIINGTF</sequence>
<comment type="caution">
    <text evidence="1">The sequence shown here is derived from an EMBL/GenBank/DDBJ whole genome shotgun (WGS) entry which is preliminary data.</text>
</comment>
<proteinExistence type="predicted"/>
<gene>
    <name evidence="1" type="ORF">LCGC14_1150860</name>
</gene>
<reference evidence="1" key="1">
    <citation type="journal article" date="2015" name="Nature">
        <title>Complex archaea that bridge the gap between prokaryotes and eukaryotes.</title>
        <authorList>
            <person name="Spang A."/>
            <person name="Saw J.H."/>
            <person name="Jorgensen S.L."/>
            <person name="Zaremba-Niedzwiedzka K."/>
            <person name="Martijn J."/>
            <person name="Lind A.E."/>
            <person name="van Eijk R."/>
            <person name="Schleper C."/>
            <person name="Guy L."/>
            <person name="Ettema T.J."/>
        </authorList>
    </citation>
    <scope>NUCLEOTIDE SEQUENCE</scope>
</reference>
<accession>A0A0F9PDN5</accession>
<dbReference type="AlphaFoldDB" id="A0A0F9PDN5"/>
<organism evidence="1">
    <name type="scientific">marine sediment metagenome</name>
    <dbReference type="NCBI Taxonomy" id="412755"/>
    <lineage>
        <taxon>unclassified sequences</taxon>
        <taxon>metagenomes</taxon>
        <taxon>ecological metagenomes</taxon>
    </lineage>
</organism>
<protein>
    <submittedName>
        <fullName evidence="1">Uncharacterized protein</fullName>
    </submittedName>
</protein>
<name>A0A0F9PDN5_9ZZZZ</name>
<evidence type="ECO:0000313" key="1">
    <source>
        <dbReference type="EMBL" id="KKM99140.1"/>
    </source>
</evidence>
<dbReference type="EMBL" id="LAZR01005531">
    <property type="protein sequence ID" value="KKM99140.1"/>
    <property type="molecule type" value="Genomic_DNA"/>
</dbReference>